<proteinExistence type="predicted"/>
<dbReference type="Proteomes" id="UP001304671">
    <property type="component" value="Unassembled WGS sequence"/>
</dbReference>
<dbReference type="SUPFAM" id="SSF52540">
    <property type="entry name" value="P-loop containing nucleoside triphosphate hydrolases"/>
    <property type="match status" value="1"/>
</dbReference>
<dbReference type="EMBL" id="JAYFUL010000007">
    <property type="protein sequence ID" value="MEA5257383.1"/>
    <property type="molecule type" value="Genomic_DNA"/>
</dbReference>
<evidence type="ECO:0000313" key="2">
    <source>
        <dbReference type="Proteomes" id="UP001304671"/>
    </source>
</evidence>
<dbReference type="InterPro" id="IPR027417">
    <property type="entry name" value="P-loop_NTPase"/>
</dbReference>
<keyword evidence="2" id="KW-1185">Reference proteome</keyword>
<sequence length="449" mass="51733">MNLPNKKAIKLDEIDSVLQFNAPLPGKEHPFYTDFTGLRGDFKEKKLYRTLNLNPSNLTYNFEANQFNKLKVFLAGMRGSGKTTELARIVEEIEHKDGFFCVVCNIDIELNMDHVEYMDILICQIENLIKKAQEKGLQLDKNVVKSLSKWFEERTLEINSSIEKSASIEIELEGKWGLPWLLSLVGKLKGGVTGSKERADSVRKVFRNRFVDFAQEFNIFVEDAARWLRDHSEARDILFIVDGLEKTTTAERRREIIIENAESIKSIRANCLMTLPIELMKSIRQVKDYSEVVTFPFIKVQEIDGSDVEATINRFVEFVYKRIDKSLFESEDVVKTAVRFSGGSPRELLRLLQHAGYELEDDDTQITMNALMEAVKYLSADARFLSEKELTVLKEIRKNNKENKPTPFIDGIEKLLEEIVVMEYNSGTYKRVNPIIAYSSIYQEYVGKD</sequence>
<accession>A0ABU5QJZ5</accession>
<dbReference type="RefSeq" id="WP_323247728.1">
    <property type="nucleotide sequence ID" value="NZ_JAYFUL010000007.1"/>
</dbReference>
<comment type="caution">
    <text evidence="1">The sequence shown here is derived from an EMBL/GenBank/DDBJ whole genome shotgun (WGS) entry which is preliminary data.</text>
</comment>
<evidence type="ECO:0000313" key="1">
    <source>
        <dbReference type="EMBL" id="MEA5257383.1"/>
    </source>
</evidence>
<gene>
    <name evidence="1" type="ORF">VB264_06285</name>
</gene>
<organism evidence="1 2">
    <name type="scientific">Arcicella aquatica</name>
    <dbReference type="NCBI Taxonomy" id="217141"/>
    <lineage>
        <taxon>Bacteria</taxon>
        <taxon>Pseudomonadati</taxon>
        <taxon>Bacteroidota</taxon>
        <taxon>Cytophagia</taxon>
        <taxon>Cytophagales</taxon>
        <taxon>Flectobacillaceae</taxon>
        <taxon>Arcicella</taxon>
    </lineage>
</organism>
<reference evidence="1 2" key="1">
    <citation type="submission" date="2023-12" db="EMBL/GenBank/DDBJ databases">
        <title>Novel species of the genus Arcicella isolated from rivers.</title>
        <authorList>
            <person name="Lu H."/>
        </authorList>
    </citation>
    <scope>NUCLEOTIDE SEQUENCE [LARGE SCALE GENOMIC DNA]</scope>
    <source>
        <strain evidence="1 2">LMG 21963</strain>
    </source>
</reference>
<name>A0ABU5QJZ5_9BACT</name>
<protein>
    <submittedName>
        <fullName evidence="1">Uncharacterized protein</fullName>
    </submittedName>
</protein>